<dbReference type="Pfam" id="PF13361">
    <property type="entry name" value="UvrD_C"/>
    <property type="match status" value="1"/>
</dbReference>
<dbReference type="PANTHER" id="PTHR11070:SF67">
    <property type="entry name" value="DNA 3'-5' HELICASE"/>
    <property type="match status" value="1"/>
</dbReference>
<evidence type="ECO:0000259" key="10">
    <source>
        <dbReference type="PROSITE" id="PS51198"/>
    </source>
</evidence>
<accession>A0A9D2GR42</accession>
<dbReference type="GO" id="GO:0005524">
    <property type="term" value="F:ATP binding"/>
    <property type="evidence" value="ECO:0007669"/>
    <property type="project" value="UniProtKB-UniRule"/>
</dbReference>
<comment type="catalytic activity">
    <reaction evidence="6">
        <text>Couples ATP hydrolysis with the unwinding of duplex DNA by translocating in the 3'-5' direction.</text>
        <dbReference type="EC" id="5.6.2.4"/>
    </reaction>
</comment>
<keyword evidence="4 9" id="KW-0067">ATP-binding</keyword>
<dbReference type="AlphaFoldDB" id="A0A9D2GR42"/>
<evidence type="ECO:0000256" key="9">
    <source>
        <dbReference type="PROSITE-ProRule" id="PRU00560"/>
    </source>
</evidence>
<comment type="catalytic activity">
    <reaction evidence="8">
        <text>ATP + H2O = ADP + phosphate + H(+)</text>
        <dbReference type="Rhea" id="RHEA:13065"/>
        <dbReference type="ChEBI" id="CHEBI:15377"/>
        <dbReference type="ChEBI" id="CHEBI:15378"/>
        <dbReference type="ChEBI" id="CHEBI:30616"/>
        <dbReference type="ChEBI" id="CHEBI:43474"/>
        <dbReference type="ChEBI" id="CHEBI:456216"/>
        <dbReference type="EC" id="5.6.2.4"/>
    </reaction>
</comment>
<dbReference type="InterPro" id="IPR000212">
    <property type="entry name" value="DNA_helicase_UvrD/REP"/>
</dbReference>
<dbReference type="Pfam" id="PF00580">
    <property type="entry name" value="UvrD-helicase"/>
    <property type="match status" value="1"/>
</dbReference>
<evidence type="ECO:0000256" key="3">
    <source>
        <dbReference type="ARBA" id="ARBA00022806"/>
    </source>
</evidence>
<keyword evidence="2 9" id="KW-0378">Hydrolase</keyword>
<dbReference type="PANTHER" id="PTHR11070">
    <property type="entry name" value="UVRD / RECB / PCRA DNA HELICASE FAMILY MEMBER"/>
    <property type="match status" value="1"/>
</dbReference>
<evidence type="ECO:0000313" key="11">
    <source>
        <dbReference type="EMBL" id="HIZ85838.1"/>
    </source>
</evidence>
<dbReference type="GO" id="GO:0000725">
    <property type="term" value="P:recombinational repair"/>
    <property type="evidence" value="ECO:0007669"/>
    <property type="project" value="TreeGrafter"/>
</dbReference>
<dbReference type="InterPro" id="IPR027417">
    <property type="entry name" value="P-loop_NTPase"/>
</dbReference>
<protein>
    <recommendedName>
        <fullName evidence="7">DNA 3'-5' helicase</fullName>
        <ecNumber evidence="7">5.6.2.4</ecNumber>
    </recommendedName>
</protein>
<organism evidence="11 12">
    <name type="scientific">Candidatus Coprenecus stercoravium</name>
    <dbReference type="NCBI Taxonomy" id="2840735"/>
    <lineage>
        <taxon>Bacteria</taxon>
        <taxon>Pseudomonadati</taxon>
        <taxon>Bacteroidota</taxon>
        <taxon>Bacteroidia</taxon>
        <taxon>Bacteroidales</taxon>
        <taxon>Rikenellaceae</taxon>
        <taxon>Rikenellaceae incertae sedis</taxon>
        <taxon>Candidatus Coprenecus</taxon>
    </lineage>
</organism>
<dbReference type="GO" id="GO:0003677">
    <property type="term" value="F:DNA binding"/>
    <property type="evidence" value="ECO:0007669"/>
    <property type="project" value="InterPro"/>
</dbReference>
<gene>
    <name evidence="11" type="ORF">IAC04_05055</name>
</gene>
<reference evidence="11" key="2">
    <citation type="submission" date="2021-04" db="EMBL/GenBank/DDBJ databases">
        <authorList>
            <person name="Gilroy R."/>
        </authorList>
    </citation>
    <scope>NUCLEOTIDE SEQUENCE</scope>
    <source>
        <strain evidence="11">Gambia16-554</strain>
    </source>
</reference>
<keyword evidence="3 9" id="KW-0347">Helicase</keyword>
<keyword evidence="1 9" id="KW-0547">Nucleotide-binding</keyword>
<evidence type="ECO:0000256" key="2">
    <source>
        <dbReference type="ARBA" id="ARBA00022801"/>
    </source>
</evidence>
<comment type="caution">
    <text evidence="11">The sequence shown here is derived from an EMBL/GenBank/DDBJ whole genome shotgun (WGS) entry which is preliminary data.</text>
</comment>
<dbReference type="GO" id="GO:0016787">
    <property type="term" value="F:hydrolase activity"/>
    <property type="evidence" value="ECO:0007669"/>
    <property type="project" value="UniProtKB-UniRule"/>
</dbReference>
<dbReference type="GO" id="GO:0043138">
    <property type="term" value="F:3'-5' DNA helicase activity"/>
    <property type="evidence" value="ECO:0007669"/>
    <property type="project" value="UniProtKB-EC"/>
</dbReference>
<dbReference type="EMBL" id="DXAW01000093">
    <property type="protein sequence ID" value="HIZ85838.1"/>
    <property type="molecule type" value="Genomic_DNA"/>
</dbReference>
<dbReference type="InterPro" id="IPR014017">
    <property type="entry name" value="DNA_helicase_UvrD-like_C"/>
</dbReference>
<keyword evidence="5" id="KW-0413">Isomerase</keyword>
<evidence type="ECO:0000256" key="5">
    <source>
        <dbReference type="ARBA" id="ARBA00023235"/>
    </source>
</evidence>
<evidence type="ECO:0000313" key="12">
    <source>
        <dbReference type="Proteomes" id="UP000824115"/>
    </source>
</evidence>
<dbReference type="Gene3D" id="1.10.3170.10">
    <property type="entry name" value="Recbcd, chain B, domain 2"/>
    <property type="match status" value="1"/>
</dbReference>
<dbReference type="PROSITE" id="PS51198">
    <property type="entry name" value="UVRD_HELICASE_ATP_BIND"/>
    <property type="match status" value="1"/>
</dbReference>
<dbReference type="Proteomes" id="UP000824115">
    <property type="component" value="Unassembled WGS sequence"/>
</dbReference>
<evidence type="ECO:0000256" key="7">
    <source>
        <dbReference type="ARBA" id="ARBA00034808"/>
    </source>
</evidence>
<reference evidence="11" key="1">
    <citation type="journal article" date="2021" name="PeerJ">
        <title>Extensive microbial diversity within the chicken gut microbiome revealed by metagenomics and culture.</title>
        <authorList>
            <person name="Gilroy R."/>
            <person name="Ravi A."/>
            <person name="Getino M."/>
            <person name="Pursley I."/>
            <person name="Horton D.L."/>
            <person name="Alikhan N.F."/>
            <person name="Baker D."/>
            <person name="Gharbi K."/>
            <person name="Hall N."/>
            <person name="Watson M."/>
            <person name="Adriaenssens E.M."/>
            <person name="Foster-Nyarko E."/>
            <person name="Jarju S."/>
            <person name="Secka A."/>
            <person name="Antonio M."/>
            <person name="Oren A."/>
            <person name="Chaudhuri R.R."/>
            <person name="La Ragione R."/>
            <person name="Hildebrand F."/>
            <person name="Pallen M.J."/>
        </authorList>
    </citation>
    <scope>NUCLEOTIDE SEQUENCE</scope>
    <source>
        <strain evidence="11">Gambia16-554</strain>
    </source>
</reference>
<dbReference type="EC" id="5.6.2.4" evidence="7"/>
<dbReference type="Gene3D" id="3.40.50.300">
    <property type="entry name" value="P-loop containing nucleotide triphosphate hydrolases"/>
    <property type="match status" value="3"/>
</dbReference>
<evidence type="ECO:0000256" key="8">
    <source>
        <dbReference type="ARBA" id="ARBA00048988"/>
    </source>
</evidence>
<sequence>MLEIWKASAGSGKTYKLTGDYLVQLLSGGTDRYKSILAVTFTNKATGEMKQRILKELNTLASGGRSSYLRELMGLERFSKVPEEGREQAVRDHAGALLSEILNDYSQFNISTIDRFFQQVLRSFAMETGHFASYNVELNDNAVLAMAVDGLMSSIDDNKELLDWLISLSIEAVENGRDWDSVPQLLRLGAELFKEPFKLAVRNTGSGLPGRDRIAACGMEMRRIVSDFRAYCKEITDEVSALMDRYGLEFGHFRGGSRSFMTYFKKLQSGKYELPSDTFVGMLEKEASKWCASSCKDKTDAVVRAYNDGLADLVKQVAGPQWRERLRKYYTAQEILRNLSSMGILSDIDEGVREYCRSNNMVLLSSTPKFLSEIIDGSDTPFVYEKVGGRIDNYLLDEFQDTSRMQWDNFRPLIADSVDRGNFCMAVGDVKQSIYRWRGSDWKLLDSGIESDLGPDRCRKDTLLYNWRSSAEVVDFNNSFFPALENLVEDNLLGGIYADAAQKVPEGVVRPQGHVRVTFIDKNTGMMDEAYLNRILEAVGKLTDNGYRPGDIAFLVRTRAEGTAISDYLISKGFSIVTEDSLKVSSSAAVRHIVDRLREMSEGVGASDEKSLYNICEELLRTGGCTEQDGGPAFLTAFLDSVVEFIGKGGSDISGFLEWWEAEGKERSVSAPEGRDAFRVITVHKSKGLEFKAVIVPFFQMDLSPRGNLTKYIWCACPDPSFNMLPVYPLEYRSSLGQTYFEKEYLEEKRLSAVDAVNVTYVAFTRAEQELLVFAQAPDSARSAASSVAGLLYSYLTPWLADNVYESGDWTTPFYKDVKDDISNESMDSLPSVPIGDRLTLALPAEEFFRQDDMRMRGIVLHDILARVESERDLEESVRTAAAQGMLPVKDVERIRRRLEEMIMSVRDRHWFDGTYSKMTEAPIIAPGGDTYRPDRIMFSENEVLVVDYKFGNRREAVHHRQVKGYMDLLKGMGYYSVRGYLWYDKEGVEEVAG</sequence>
<dbReference type="InterPro" id="IPR014016">
    <property type="entry name" value="UvrD-like_ATP-bd"/>
</dbReference>
<name>A0A9D2GR42_9BACT</name>
<feature type="domain" description="UvrD-like helicase ATP-binding" evidence="10">
    <location>
        <begin position="1"/>
        <end position="470"/>
    </location>
</feature>
<evidence type="ECO:0000256" key="4">
    <source>
        <dbReference type="ARBA" id="ARBA00022840"/>
    </source>
</evidence>
<evidence type="ECO:0000256" key="1">
    <source>
        <dbReference type="ARBA" id="ARBA00022741"/>
    </source>
</evidence>
<evidence type="ECO:0000256" key="6">
    <source>
        <dbReference type="ARBA" id="ARBA00034617"/>
    </source>
</evidence>
<dbReference type="GO" id="GO:0005829">
    <property type="term" value="C:cytosol"/>
    <property type="evidence" value="ECO:0007669"/>
    <property type="project" value="TreeGrafter"/>
</dbReference>
<feature type="binding site" evidence="9">
    <location>
        <begin position="7"/>
        <end position="14"/>
    </location>
    <ligand>
        <name>ATP</name>
        <dbReference type="ChEBI" id="CHEBI:30616"/>
    </ligand>
</feature>
<dbReference type="SUPFAM" id="SSF52540">
    <property type="entry name" value="P-loop containing nucleoside triphosphate hydrolases"/>
    <property type="match status" value="1"/>
</dbReference>
<proteinExistence type="predicted"/>